<dbReference type="Proteomes" id="UP000325440">
    <property type="component" value="Unassembled WGS sequence"/>
</dbReference>
<gene>
    <name evidence="2" type="ORF">CINCED_3A023004</name>
</gene>
<sequence>MHIIVLKKILLTSLFVSIKSYNTITELFDDQIQVSQIDVPLQKEYNEAFRKKLEVPLDLNRLLRIYENGFDNFRNTYPRTKTVLCDYNKYNNTSSETSKTRSWATHPLQCFKQLEIEMELIYNEMIKSSAELIYDILQKYVDETLIVLRQLAHEPCINKRPSTFDLISISETNREFFFALRFILMRDNKYIEEIFEIYMFFSARNYEKSSITVAELYSLVESIPRSGNKRTLDKIMSIKSSCNPIIREPQTYHFVWHFDTYFNQDTNVSNTRKIDNDETILHEQFEGIPHEINENIDKNKRILKSGILKFTRPFLDDENSSWISYYTLDWSFLKYWKYYNTGFFMDISLSKHKARVNKDTRISLNDVFEDIATNASLDRIMAVNQLVPFIIHNYIAHIVMYLYGLTIIAYQYLSQFIMFGQTHVGHFGHKINLGSVFVKNRHAFYKYFKESLSVFEVQYELFCDIIKHDPAKIVRLLQQLNLIFDCSGDLDNYLKSANKIKMLQHILINNFKWDLNRFTYLVVLRKKNYNIVQLMDNFDNINKGFNSLIEQMVEAGIDKL</sequence>
<feature type="chain" id="PRO_5022980654" evidence="1">
    <location>
        <begin position="21"/>
        <end position="560"/>
    </location>
</feature>
<feature type="signal peptide" evidence="1">
    <location>
        <begin position="1"/>
        <end position="20"/>
    </location>
</feature>
<keyword evidence="3" id="KW-1185">Reference proteome</keyword>
<organism evidence="2 3">
    <name type="scientific">Cinara cedri</name>
    <dbReference type="NCBI Taxonomy" id="506608"/>
    <lineage>
        <taxon>Eukaryota</taxon>
        <taxon>Metazoa</taxon>
        <taxon>Ecdysozoa</taxon>
        <taxon>Arthropoda</taxon>
        <taxon>Hexapoda</taxon>
        <taxon>Insecta</taxon>
        <taxon>Pterygota</taxon>
        <taxon>Neoptera</taxon>
        <taxon>Paraneoptera</taxon>
        <taxon>Hemiptera</taxon>
        <taxon>Sternorrhyncha</taxon>
        <taxon>Aphidomorpha</taxon>
        <taxon>Aphidoidea</taxon>
        <taxon>Aphididae</taxon>
        <taxon>Lachninae</taxon>
        <taxon>Cinara</taxon>
    </lineage>
</organism>
<protein>
    <submittedName>
        <fullName evidence="2">Uncharacterized protein</fullName>
    </submittedName>
</protein>
<accession>A0A5E4MPV0</accession>
<dbReference type="AlphaFoldDB" id="A0A5E4MPV0"/>
<reference evidence="2 3" key="1">
    <citation type="submission" date="2019-08" db="EMBL/GenBank/DDBJ databases">
        <authorList>
            <person name="Alioto T."/>
            <person name="Alioto T."/>
            <person name="Gomez Garrido J."/>
        </authorList>
    </citation>
    <scope>NUCLEOTIDE SEQUENCE [LARGE SCALE GENOMIC DNA]</scope>
</reference>
<evidence type="ECO:0000313" key="3">
    <source>
        <dbReference type="Proteomes" id="UP000325440"/>
    </source>
</evidence>
<evidence type="ECO:0000313" key="2">
    <source>
        <dbReference type="EMBL" id="VVC33488.1"/>
    </source>
</evidence>
<evidence type="ECO:0000256" key="1">
    <source>
        <dbReference type="SAM" id="SignalP"/>
    </source>
</evidence>
<dbReference type="EMBL" id="CABPRJ010000969">
    <property type="protein sequence ID" value="VVC33488.1"/>
    <property type="molecule type" value="Genomic_DNA"/>
</dbReference>
<keyword evidence="1" id="KW-0732">Signal</keyword>
<proteinExistence type="predicted"/>
<name>A0A5E4MPV0_9HEMI</name>